<evidence type="ECO:0000313" key="2">
    <source>
        <dbReference type="EMBL" id="GMH69317.1"/>
    </source>
</evidence>
<protein>
    <recommendedName>
        <fullName evidence="4">SH3 domain-containing protein</fullName>
    </recommendedName>
</protein>
<dbReference type="SUPFAM" id="SSF50044">
    <property type="entry name" value="SH3-domain"/>
    <property type="match status" value="1"/>
</dbReference>
<dbReference type="EMBL" id="BRXW01000606">
    <property type="protein sequence ID" value="GMH69317.1"/>
    <property type="molecule type" value="Genomic_DNA"/>
</dbReference>
<comment type="caution">
    <text evidence="2">The sequence shown here is derived from an EMBL/GenBank/DDBJ whole genome shotgun (WGS) entry which is preliminary data.</text>
</comment>
<evidence type="ECO:0000313" key="3">
    <source>
        <dbReference type="Proteomes" id="UP001165122"/>
    </source>
</evidence>
<sequence>MAKEEGESDRMAVQLKPIEAQHIDPNLHVIEDPSLGIPGGGKKEGMLSKASLARAFTFGGTTNTTLNKDADSDDEDRKSDLDTWLDAPPPDPDTQQQYPNAKNTPFYKKMSSGALGLPQPPSFQALRSSFTQKMSNVQRPSFTFSSNGGSNSNSNGVANRASAMFSDLHKRSWLKKSASLPVRRSSVSKYISVHGVLEEMVKRKLDKIKLQRALCAKNLTMDQKDAVRAFMRAAVTESSTGQDVVIEGDTNVCRVMHPFEAQDEWQMTVLAGETVFVKKRLQSGWWAVARVNVKEKKVIKGKGNSGILPGICCDWGGKIYSSEVKL</sequence>
<dbReference type="AlphaFoldDB" id="A0A9W7E7Z0"/>
<proteinExistence type="predicted"/>
<feature type="compositionally biased region" description="Low complexity" evidence="1">
    <location>
        <begin position="58"/>
        <end position="67"/>
    </location>
</feature>
<keyword evidence="3" id="KW-1185">Reference proteome</keyword>
<dbReference type="Gene3D" id="2.30.30.40">
    <property type="entry name" value="SH3 Domains"/>
    <property type="match status" value="1"/>
</dbReference>
<gene>
    <name evidence="2" type="ORF">TrLO_g8414</name>
</gene>
<evidence type="ECO:0000256" key="1">
    <source>
        <dbReference type="SAM" id="MobiDB-lite"/>
    </source>
</evidence>
<dbReference type="InterPro" id="IPR036028">
    <property type="entry name" value="SH3-like_dom_sf"/>
</dbReference>
<organism evidence="2 3">
    <name type="scientific">Triparma laevis f. longispina</name>
    <dbReference type="NCBI Taxonomy" id="1714387"/>
    <lineage>
        <taxon>Eukaryota</taxon>
        <taxon>Sar</taxon>
        <taxon>Stramenopiles</taxon>
        <taxon>Ochrophyta</taxon>
        <taxon>Bolidophyceae</taxon>
        <taxon>Parmales</taxon>
        <taxon>Triparmaceae</taxon>
        <taxon>Triparma</taxon>
    </lineage>
</organism>
<reference evidence="3" key="1">
    <citation type="journal article" date="2023" name="Commun. Biol.">
        <title>Genome analysis of Parmales, the sister group of diatoms, reveals the evolutionary specialization of diatoms from phago-mixotrophs to photoautotrophs.</title>
        <authorList>
            <person name="Ban H."/>
            <person name="Sato S."/>
            <person name="Yoshikawa S."/>
            <person name="Yamada K."/>
            <person name="Nakamura Y."/>
            <person name="Ichinomiya M."/>
            <person name="Sato N."/>
            <person name="Blanc-Mathieu R."/>
            <person name="Endo H."/>
            <person name="Kuwata A."/>
            <person name="Ogata H."/>
        </authorList>
    </citation>
    <scope>NUCLEOTIDE SEQUENCE [LARGE SCALE GENOMIC DNA]</scope>
    <source>
        <strain evidence="3">NIES 3700</strain>
    </source>
</reference>
<evidence type="ECO:0008006" key="4">
    <source>
        <dbReference type="Google" id="ProtNLM"/>
    </source>
</evidence>
<name>A0A9W7E7Z0_9STRA</name>
<dbReference type="OrthoDB" id="1112565at2759"/>
<dbReference type="Proteomes" id="UP001165122">
    <property type="component" value="Unassembled WGS sequence"/>
</dbReference>
<accession>A0A9W7E7Z0</accession>
<feature type="region of interest" description="Disordered" evidence="1">
    <location>
        <begin position="58"/>
        <end position="123"/>
    </location>
</feature>